<dbReference type="CTD" id="9941587"/>
<evidence type="ECO:0000256" key="1">
    <source>
        <dbReference type="SAM" id="Phobius"/>
    </source>
</evidence>
<dbReference type="InParanoid" id="A0A1S0U4K8"/>
<feature type="transmembrane region" description="Helical" evidence="1">
    <location>
        <begin position="163"/>
        <end position="182"/>
    </location>
</feature>
<gene>
    <name evidence="2" type="ORF">LOAG_04185</name>
</gene>
<dbReference type="EMBL" id="JH712358">
    <property type="protein sequence ID" value="EFO24298.1"/>
    <property type="molecule type" value="Genomic_DNA"/>
</dbReference>
<dbReference type="AlphaFoldDB" id="A0A1S0U4K8"/>
<sequence>MNRIRKELSRREVKKQIPTVIVFNFEQLNCDTKGKFRIHNFLDCINCSLEVGMQRDNFLRGLVNFVFSNPIFQRFMNVFISTARTQVREAEQYYWHYLESTAAEKEGNEINYLQQPRNAMIQRTRDYESDREVINATLEERVGRGEEYLKGSQLVAGWLKQSLLMIAYSGLVFLFSTITSWSS</sequence>
<proteinExistence type="predicted"/>
<accession>A0A1S0U4K8</accession>
<evidence type="ECO:0000313" key="2">
    <source>
        <dbReference type="EMBL" id="EFO24298.1"/>
    </source>
</evidence>
<keyword evidence="1" id="KW-0812">Transmembrane</keyword>
<dbReference type="RefSeq" id="XP_003139770.1">
    <property type="nucleotide sequence ID" value="XM_003139722.1"/>
</dbReference>
<keyword evidence="1" id="KW-0472">Membrane</keyword>
<name>A0A1S0U4K8_LOALO</name>
<reference evidence="2" key="1">
    <citation type="submission" date="2012-04" db="EMBL/GenBank/DDBJ databases">
        <title>The Genome Sequence of Loa loa.</title>
        <authorList>
            <consortium name="The Broad Institute Genome Sequencing Platform"/>
            <consortium name="Broad Institute Genome Sequencing Center for Infectious Disease"/>
            <person name="Nutman T.B."/>
            <person name="Fink D.L."/>
            <person name="Russ C."/>
            <person name="Young S."/>
            <person name="Zeng Q."/>
            <person name="Gargeya S."/>
            <person name="Alvarado L."/>
            <person name="Berlin A."/>
            <person name="Chapman S.B."/>
            <person name="Chen Z."/>
            <person name="Freedman E."/>
            <person name="Gellesch M."/>
            <person name="Goldberg J."/>
            <person name="Griggs A."/>
            <person name="Gujja S."/>
            <person name="Heilman E.R."/>
            <person name="Heiman D."/>
            <person name="Howarth C."/>
            <person name="Mehta T."/>
            <person name="Neiman D."/>
            <person name="Pearson M."/>
            <person name="Roberts A."/>
            <person name="Saif S."/>
            <person name="Shea T."/>
            <person name="Shenoy N."/>
            <person name="Sisk P."/>
            <person name="Stolte C."/>
            <person name="Sykes S."/>
            <person name="White J."/>
            <person name="Yandava C."/>
            <person name="Haas B."/>
            <person name="Henn M.R."/>
            <person name="Nusbaum C."/>
            <person name="Birren B."/>
        </authorList>
    </citation>
    <scope>NUCLEOTIDE SEQUENCE [LARGE SCALE GENOMIC DNA]</scope>
</reference>
<dbReference type="GeneID" id="9941587"/>
<protein>
    <submittedName>
        <fullName evidence="2">Uncharacterized protein</fullName>
    </submittedName>
</protein>
<keyword evidence="1" id="KW-1133">Transmembrane helix</keyword>
<organism evidence="2">
    <name type="scientific">Loa loa</name>
    <name type="common">Eye worm</name>
    <name type="synonym">Filaria loa</name>
    <dbReference type="NCBI Taxonomy" id="7209"/>
    <lineage>
        <taxon>Eukaryota</taxon>
        <taxon>Metazoa</taxon>
        <taxon>Ecdysozoa</taxon>
        <taxon>Nematoda</taxon>
        <taxon>Chromadorea</taxon>
        <taxon>Rhabditida</taxon>
        <taxon>Spirurina</taxon>
        <taxon>Spiruromorpha</taxon>
        <taxon>Filarioidea</taxon>
        <taxon>Onchocercidae</taxon>
        <taxon>Loa</taxon>
    </lineage>
</organism>
<dbReference type="KEGG" id="loa:LOAG_04185"/>